<dbReference type="Proteomes" id="UP000789704">
    <property type="component" value="Unassembled WGS sequence"/>
</dbReference>
<dbReference type="AlphaFoldDB" id="A0A9N8RYC8"/>
<proteinExistence type="predicted"/>
<dbReference type="RefSeq" id="WP_228879326.1">
    <property type="nucleotide sequence ID" value="NZ_CAJQZC010000006.1"/>
</dbReference>
<sequence>MASNDPPMTVIPGAAGSVGSDAVDDVSGQIPAPPGVKFTPRERKVWEYICARLRDAQLEHQTAGIAISMVVRTYVGWLEAEEKLREVEAANDGSHYIKTPNGHEQPHQAFYVSRNLRAELLKWLPECCLTLPSIASVRSKLGEQGQQDDLFNALAGHARSHPSGLNS</sequence>
<protein>
    <recommendedName>
        <fullName evidence="4">Phage terminase small subunit P27 family</fullName>
    </recommendedName>
</protein>
<feature type="region of interest" description="Disordered" evidence="1">
    <location>
        <begin position="1"/>
        <end position="34"/>
    </location>
</feature>
<accession>A0A9N8RYC8</accession>
<keyword evidence="3" id="KW-1185">Reference proteome</keyword>
<evidence type="ECO:0000256" key="1">
    <source>
        <dbReference type="SAM" id="MobiDB-lite"/>
    </source>
</evidence>
<organism evidence="2 3">
    <name type="scientific">Paraburkholderia saeva</name>
    <dbReference type="NCBI Taxonomy" id="2777537"/>
    <lineage>
        <taxon>Bacteria</taxon>
        <taxon>Pseudomonadati</taxon>
        <taxon>Pseudomonadota</taxon>
        <taxon>Betaproteobacteria</taxon>
        <taxon>Burkholderiales</taxon>
        <taxon>Burkholderiaceae</taxon>
        <taxon>Paraburkholderia</taxon>
    </lineage>
</organism>
<comment type="caution">
    <text evidence="2">The sequence shown here is derived from an EMBL/GenBank/DDBJ whole genome shotgun (WGS) entry which is preliminary data.</text>
</comment>
<evidence type="ECO:0000313" key="3">
    <source>
        <dbReference type="Proteomes" id="UP000789704"/>
    </source>
</evidence>
<evidence type="ECO:0008006" key="4">
    <source>
        <dbReference type="Google" id="ProtNLM"/>
    </source>
</evidence>
<dbReference type="EMBL" id="CAJQZC010000006">
    <property type="protein sequence ID" value="CAG4906189.1"/>
    <property type="molecule type" value="Genomic_DNA"/>
</dbReference>
<gene>
    <name evidence="2" type="ORF">LMG31841_03533</name>
</gene>
<reference evidence="2" key="1">
    <citation type="submission" date="2021-04" db="EMBL/GenBank/DDBJ databases">
        <authorList>
            <person name="Vanwijnsberghe S."/>
        </authorList>
    </citation>
    <scope>NUCLEOTIDE SEQUENCE</scope>
    <source>
        <strain evidence="2">LMG 31841</strain>
    </source>
</reference>
<evidence type="ECO:0000313" key="2">
    <source>
        <dbReference type="EMBL" id="CAG4906189.1"/>
    </source>
</evidence>
<name>A0A9N8RYC8_9BURK</name>